<accession>A0A8K0CPF6</accession>
<dbReference type="EMBL" id="VTPC01068343">
    <property type="protein sequence ID" value="KAF2889311.1"/>
    <property type="molecule type" value="Genomic_DNA"/>
</dbReference>
<dbReference type="AlphaFoldDB" id="A0A8K0CPF6"/>
<keyword evidence="1 7" id="KW-0645">Protease</keyword>
<dbReference type="GO" id="GO:0046872">
    <property type="term" value="F:metal ion binding"/>
    <property type="evidence" value="ECO:0007669"/>
    <property type="project" value="UniProtKB-KW"/>
</dbReference>
<keyword evidence="4 7" id="KW-0862">Zinc</keyword>
<evidence type="ECO:0000313" key="10">
    <source>
        <dbReference type="EMBL" id="KAF2889311.1"/>
    </source>
</evidence>
<evidence type="ECO:0000256" key="6">
    <source>
        <dbReference type="PROSITE-ProRule" id="PRU01211"/>
    </source>
</evidence>
<evidence type="ECO:0000256" key="4">
    <source>
        <dbReference type="ARBA" id="ARBA00022833"/>
    </source>
</evidence>
<keyword evidence="3 7" id="KW-0378">Hydrolase</keyword>
<protein>
    <recommendedName>
        <fullName evidence="7">Metalloendopeptidase</fullName>
        <ecNumber evidence="7">3.4.24.-</ecNumber>
    </recommendedName>
</protein>
<dbReference type="InterPro" id="IPR024079">
    <property type="entry name" value="MetalloPept_cat_dom_sf"/>
</dbReference>
<dbReference type="Gene3D" id="3.40.390.10">
    <property type="entry name" value="Collagenase (Catalytic Domain)"/>
    <property type="match status" value="1"/>
</dbReference>
<dbReference type="Proteomes" id="UP000801492">
    <property type="component" value="Unassembled WGS sequence"/>
</dbReference>
<evidence type="ECO:0000256" key="8">
    <source>
        <dbReference type="SAM" id="MobiDB-lite"/>
    </source>
</evidence>
<dbReference type="EC" id="3.4.24.-" evidence="7"/>
<feature type="compositionally biased region" description="Basic residues" evidence="8">
    <location>
        <begin position="107"/>
        <end position="121"/>
    </location>
</feature>
<dbReference type="GO" id="GO:0006508">
    <property type="term" value="P:proteolysis"/>
    <property type="evidence" value="ECO:0007669"/>
    <property type="project" value="UniProtKB-KW"/>
</dbReference>
<evidence type="ECO:0000256" key="7">
    <source>
        <dbReference type="RuleBase" id="RU361183"/>
    </source>
</evidence>
<dbReference type="PANTHER" id="PTHR10127:SF780">
    <property type="entry name" value="METALLOENDOPEPTIDASE"/>
    <property type="match status" value="1"/>
</dbReference>
<dbReference type="SUPFAM" id="SSF55486">
    <property type="entry name" value="Metalloproteases ('zincins'), catalytic domain"/>
    <property type="match status" value="1"/>
</dbReference>
<keyword evidence="5 7" id="KW-0482">Metalloprotease</keyword>
<reference evidence="10" key="1">
    <citation type="submission" date="2019-08" db="EMBL/GenBank/DDBJ databases">
        <title>The genome of the North American firefly Photinus pyralis.</title>
        <authorList>
            <consortium name="Photinus pyralis genome working group"/>
            <person name="Fallon T.R."/>
            <person name="Sander Lower S.E."/>
            <person name="Weng J.-K."/>
        </authorList>
    </citation>
    <scope>NUCLEOTIDE SEQUENCE</scope>
    <source>
        <strain evidence="10">TRF0915ILg1</strain>
        <tissue evidence="10">Whole body</tissue>
    </source>
</reference>
<keyword evidence="2 7" id="KW-0479">Metal-binding</keyword>
<keyword evidence="11" id="KW-1185">Reference proteome</keyword>
<dbReference type="PRINTS" id="PR00480">
    <property type="entry name" value="ASTACIN"/>
</dbReference>
<sequence>MYDEDEITDFGEKYDYDSLMHYSAYAFSRNGKMTIVPKFRLRQIGQRRELSAIDIRKIKKKYCSKDWTKLRNVKPTNETGTASPSADNKINDGKESRSNVQPENFKKRSKKRGHRHRYLWQ</sequence>
<dbReference type="InterPro" id="IPR001506">
    <property type="entry name" value="Peptidase_M12A"/>
</dbReference>
<feature type="domain" description="Peptidase M12A" evidence="9">
    <location>
        <begin position="1"/>
        <end position="64"/>
    </location>
</feature>
<evidence type="ECO:0000259" key="9">
    <source>
        <dbReference type="PROSITE" id="PS51864"/>
    </source>
</evidence>
<dbReference type="PANTHER" id="PTHR10127">
    <property type="entry name" value="DISCOIDIN, CUB, EGF, LAMININ , AND ZINC METALLOPROTEASE DOMAIN CONTAINING"/>
    <property type="match status" value="1"/>
</dbReference>
<dbReference type="PROSITE" id="PS51864">
    <property type="entry name" value="ASTACIN"/>
    <property type="match status" value="1"/>
</dbReference>
<evidence type="ECO:0000256" key="2">
    <source>
        <dbReference type="ARBA" id="ARBA00022723"/>
    </source>
</evidence>
<comment type="caution">
    <text evidence="6">Lacks conserved residue(s) required for the propagation of feature annotation.</text>
</comment>
<evidence type="ECO:0000256" key="3">
    <source>
        <dbReference type="ARBA" id="ARBA00022801"/>
    </source>
</evidence>
<evidence type="ECO:0000313" key="11">
    <source>
        <dbReference type="Proteomes" id="UP000801492"/>
    </source>
</evidence>
<evidence type="ECO:0000256" key="5">
    <source>
        <dbReference type="ARBA" id="ARBA00023049"/>
    </source>
</evidence>
<comment type="cofactor">
    <cofactor evidence="7">
        <name>Zn(2+)</name>
        <dbReference type="ChEBI" id="CHEBI:29105"/>
    </cofactor>
    <text evidence="7">Binds 1 zinc ion per subunit.</text>
</comment>
<feature type="compositionally biased region" description="Polar residues" evidence="8">
    <location>
        <begin position="74"/>
        <end position="88"/>
    </location>
</feature>
<comment type="caution">
    <text evidence="10">The sequence shown here is derived from an EMBL/GenBank/DDBJ whole genome shotgun (WGS) entry which is preliminary data.</text>
</comment>
<name>A0A8K0CPF6_IGNLU</name>
<feature type="region of interest" description="Disordered" evidence="8">
    <location>
        <begin position="73"/>
        <end position="121"/>
    </location>
</feature>
<dbReference type="OrthoDB" id="291007at2759"/>
<gene>
    <name evidence="10" type="ORF">ILUMI_16862</name>
</gene>
<proteinExistence type="predicted"/>
<dbReference type="Pfam" id="PF01400">
    <property type="entry name" value="Astacin"/>
    <property type="match status" value="1"/>
</dbReference>
<evidence type="ECO:0000256" key="1">
    <source>
        <dbReference type="ARBA" id="ARBA00022670"/>
    </source>
</evidence>
<dbReference type="GO" id="GO:0004222">
    <property type="term" value="F:metalloendopeptidase activity"/>
    <property type="evidence" value="ECO:0007669"/>
    <property type="project" value="UniProtKB-UniRule"/>
</dbReference>
<organism evidence="10 11">
    <name type="scientific">Ignelater luminosus</name>
    <name type="common">Cucubano</name>
    <name type="synonym">Pyrophorus luminosus</name>
    <dbReference type="NCBI Taxonomy" id="2038154"/>
    <lineage>
        <taxon>Eukaryota</taxon>
        <taxon>Metazoa</taxon>
        <taxon>Ecdysozoa</taxon>
        <taxon>Arthropoda</taxon>
        <taxon>Hexapoda</taxon>
        <taxon>Insecta</taxon>
        <taxon>Pterygota</taxon>
        <taxon>Neoptera</taxon>
        <taxon>Endopterygota</taxon>
        <taxon>Coleoptera</taxon>
        <taxon>Polyphaga</taxon>
        <taxon>Elateriformia</taxon>
        <taxon>Elateroidea</taxon>
        <taxon>Elateridae</taxon>
        <taxon>Agrypninae</taxon>
        <taxon>Pyrophorini</taxon>
        <taxon>Ignelater</taxon>
    </lineage>
</organism>